<dbReference type="EMBL" id="BLLK01000047">
    <property type="protein sequence ID" value="GFH54806.1"/>
    <property type="molecule type" value="Genomic_DNA"/>
</dbReference>
<evidence type="ECO:0000313" key="2">
    <source>
        <dbReference type="EMBL" id="GFH54806.1"/>
    </source>
</evidence>
<reference evidence="2 3" key="1">
    <citation type="journal article" date="2021" name="Sci. Rep.">
        <title>The genome of the diatom Chaetoceros tenuissimus carries an ancient integrated fragment of an extant virus.</title>
        <authorList>
            <person name="Hongo Y."/>
            <person name="Kimura K."/>
            <person name="Takaki Y."/>
            <person name="Yoshida Y."/>
            <person name="Baba S."/>
            <person name="Kobayashi G."/>
            <person name="Nagasaki K."/>
            <person name="Hano T."/>
            <person name="Tomaru Y."/>
        </authorList>
    </citation>
    <scope>NUCLEOTIDE SEQUENCE [LARGE SCALE GENOMIC DNA]</scope>
    <source>
        <strain evidence="2 3">NIES-3715</strain>
    </source>
</reference>
<evidence type="ECO:0000313" key="3">
    <source>
        <dbReference type="Proteomes" id="UP001054902"/>
    </source>
</evidence>
<gene>
    <name evidence="2" type="ORF">CTEN210_11282</name>
</gene>
<organism evidence="2 3">
    <name type="scientific">Chaetoceros tenuissimus</name>
    <dbReference type="NCBI Taxonomy" id="426638"/>
    <lineage>
        <taxon>Eukaryota</taxon>
        <taxon>Sar</taxon>
        <taxon>Stramenopiles</taxon>
        <taxon>Ochrophyta</taxon>
        <taxon>Bacillariophyta</taxon>
        <taxon>Coscinodiscophyceae</taxon>
        <taxon>Chaetocerotophycidae</taxon>
        <taxon>Chaetocerotales</taxon>
        <taxon>Chaetocerotaceae</taxon>
        <taxon>Chaetoceros</taxon>
    </lineage>
</organism>
<protein>
    <submittedName>
        <fullName evidence="2">Uncharacterized protein</fullName>
    </submittedName>
</protein>
<evidence type="ECO:0000256" key="1">
    <source>
        <dbReference type="SAM" id="MobiDB-lite"/>
    </source>
</evidence>
<accession>A0AAD3CZ49</accession>
<sequence length="133" mass="14859">MAKLHKKPMKDDSFHVSDKGCEQNICVTSLNEAKAHLERNIESSKAPNAGCEPDTSMSEAQDLERQVESQEQSDPSSVDEETSYACKLRSKKIRELRLICTQENIDTTGFIEKEELVQALVSYSFDKASTSGQ</sequence>
<dbReference type="Proteomes" id="UP001054902">
    <property type="component" value="Unassembled WGS sequence"/>
</dbReference>
<dbReference type="AlphaFoldDB" id="A0AAD3CZ49"/>
<feature type="region of interest" description="Disordered" evidence="1">
    <location>
        <begin position="38"/>
        <end position="84"/>
    </location>
</feature>
<keyword evidence="3" id="KW-1185">Reference proteome</keyword>
<proteinExistence type="predicted"/>
<comment type="caution">
    <text evidence="2">The sequence shown here is derived from an EMBL/GenBank/DDBJ whole genome shotgun (WGS) entry which is preliminary data.</text>
</comment>
<name>A0AAD3CZ49_9STRA</name>